<evidence type="ECO:0000313" key="4">
    <source>
        <dbReference type="EMBL" id="QUO40444.1"/>
    </source>
</evidence>
<dbReference type="EMBL" id="CP066308">
    <property type="protein sequence ID" value="QQE73455.1"/>
    <property type="molecule type" value="Genomic_DNA"/>
</dbReference>
<dbReference type="Gene3D" id="3.30.1370.80">
    <property type="entry name" value="Molybdopterin cofactor biosynthesis MoaD-related, C-terminal domain"/>
    <property type="match status" value="1"/>
</dbReference>
<evidence type="ECO:0000313" key="7">
    <source>
        <dbReference type="Proteomes" id="UP000677234"/>
    </source>
</evidence>
<dbReference type="AlphaFoldDB" id="A0A7T5JMH6"/>
<protein>
    <recommendedName>
        <fullName evidence="1">Molybdopterin cofactor biosynthesis MoaD-related C-terminal domain-containing protein</fullName>
    </recommendedName>
</protein>
<dbReference type="KEGG" id="bcop:JD108_16370"/>
<dbReference type="KEGG" id="bcop:JD108_15840"/>
<feature type="domain" description="Molybdopterin cofactor biosynthesis MoaD-related C-terminal" evidence="1">
    <location>
        <begin position="4"/>
        <end position="102"/>
    </location>
</feature>
<organism evidence="2 6">
    <name type="scientific">Brevibacillus composti</name>
    <dbReference type="NCBI Taxonomy" id="2796470"/>
    <lineage>
        <taxon>Bacteria</taxon>
        <taxon>Bacillati</taxon>
        <taxon>Bacillota</taxon>
        <taxon>Bacilli</taxon>
        <taxon>Bacillales</taxon>
        <taxon>Paenibacillaceae</taxon>
        <taxon>Brevibacillus</taxon>
    </lineage>
</organism>
<gene>
    <name evidence="2" type="ORF">JD108_15840</name>
    <name evidence="3" type="ORF">JD108_16370</name>
    <name evidence="4" type="ORF">KDJ56_15785</name>
    <name evidence="5" type="ORF">KDJ56_16315</name>
</gene>
<evidence type="ECO:0000313" key="5">
    <source>
        <dbReference type="EMBL" id="QUO40537.1"/>
    </source>
</evidence>
<proteinExistence type="predicted"/>
<accession>A0A7T5JMH6</accession>
<reference evidence="4" key="2">
    <citation type="submission" date="2021-04" db="EMBL/GenBank/DDBJ databases">
        <title>Brevibacillus composti FJAT-54423, complete genome.</title>
        <authorList>
            <person name="Tang R."/>
        </authorList>
    </citation>
    <scope>NUCLEOTIDE SEQUENCE</scope>
    <source>
        <strain evidence="4">FJAT-54424</strain>
    </source>
</reference>
<dbReference type="Proteomes" id="UP000595847">
    <property type="component" value="Chromosome"/>
</dbReference>
<dbReference type="Proteomes" id="UP000677234">
    <property type="component" value="Chromosome"/>
</dbReference>
<dbReference type="EMBL" id="CP073708">
    <property type="protein sequence ID" value="QUO40444.1"/>
    <property type="molecule type" value="Genomic_DNA"/>
</dbReference>
<evidence type="ECO:0000313" key="2">
    <source>
        <dbReference type="EMBL" id="QQE73363.1"/>
    </source>
</evidence>
<sequence length="102" mass="11299">MIEETLELRGIPLSHLVTYLIECGGAPPGDAAVDRAGKALSDTLPLTIRGEGWEADVLREETVSITSRFHVQAVFIRFRAEEEERLAPVLKQFRVKVLRVGG</sequence>
<dbReference type="InterPro" id="IPR036473">
    <property type="entry name" value="Mopterin_CF_MoaD-rel_C_sf"/>
</dbReference>
<dbReference type="InterPro" id="IPR015272">
    <property type="entry name" value="MoadD_C"/>
</dbReference>
<reference evidence="2 6" key="1">
    <citation type="submission" date="2020-12" db="EMBL/GenBank/DDBJ databases">
        <title>strain FJAT-54423T represents a novel species of the genus Brevibacillus.</title>
        <authorList>
            <person name="Tang R."/>
        </authorList>
    </citation>
    <scope>NUCLEOTIDE SEQUENCE [LARGE SCALE GENOMIC DNA]</scope>
    <source>
        <strain evidence="2 6">FJAT-54423</strain>
    </source>
</reference>
<dbReference type="EMBL" id="CP073708">
    <property type="protein sequence ID" value="QUO40537.1"/>
    <property type="molecule type" value="Genomic_DNA"/>
</dbReference>
<evidence type="ECO:0000313" key="3">
    <source>
        <dbReference type="EMBL" id="QQE73455.1"/>
    </source>
</evidence>
<name>A0A7T5JMH6_9BACL</name>
<evidence type="ECO:0000313" key="6">
    <source>
        <dbReference type="Proteomes" id="UP000595847"/>
    </source>
</evidence>
<evidence type="ECO:0000259" key="1">
    <source>
        <dbReference type="Pfam" id="PF09189"/>
    </source>
</evidence>
<keyword evidence="7" id="KW-1185">Reference proteome</keyword>
<dbReference type="RefSeq" id="WP_198826989.1">
    <property type="nucleotide sequence ID" value="NZ_CP066308.1"/>
</dbReference>
<dbReference type="EMBL" id="CP066308">
    <property type="protein sequence ID" value="QQE73363.1"/>
    <property type="molecule type" value="Genomic_DNA"/>
</dbReference>
<dbReference type="Pfam" id="PF09189">
    <property type="entry name" value="MoaD_arch"/>
    <property type="match status" value="1"/>
</dbReference>